<feature type="transmembrane region" description="Helical" evidence="8">
    <location>
        <begin position="446"/>
        <end position="462"/>
    </location>
</feature>
<accession>A0A822ZW47</accession>
<dbReference type="AlphaFoldDB" id="A0A822ZW47"/>
<comment type="subcellular location">
    <subcellularLocation>
        <location evidence="1">Membrane</location>
        <topology evidence="1">Multi-pass membrane protein</topology>
    </subcellularLocation>
</comment>
<name>A0A822ZW47_NELNU</name>
<evidence type="ECO:0000256" key="5">
    <source>
        <dbReference type="ARBA" id="ARBA00022989"/>
    </source>
</evidence>
<evidence type="ECO:0000256" key="6">
    <source>
        <dbReference type="ARBA" id="ARBA00023065"/>
    </source>
</evidence>
<protein>
    <recommendedName>
        <fullName evidence="11">Sodium transporter HKT1-like</fullName>
    </recommendedName>
</protein>
<evidence type="ECO:0000256" key="4">
    <source>
        <dbReference type="ARBA" id="ARBA00022692"/>
    </source>
</evidence>
<dbReference type="EMBL" id="DUZY01000007">
    <property type="protein sequence ID" value="DAD46148.1"/>
    <property type="molecule type" value="Genomic_DNA"/>
</dbReference>
<reference evidence="9 10" key="1">
    <citation type="journal article" date="2020" name="Mol. Biol. Evol.">
        <title>Distinct Expression and Methylation Patterns for Genes with Different Fates following a Single Whole-Genome Duplication in Flowering Plants.</title>
        <authorList>
            <person name="Shi T."/>
            <person name="Rahmani R.S."/>
            <person name="Gugger P.F."/>
            <person name="Wang M."/>
            <person name="Li H."/>
            <person name="Zhang Y."/>
            <person name="Li Z."/>
            <person name="Wang Q."/>
            <person name="Van de Peer Y."/>
            <person name="Marchal K."/>
            <person name="Chen J."/>
        </authorList>
    </citation>
    <scope>NUCLEOTIDE SEQUENCE [LARGE SCALE GENOMIC DNA]</scope>
    <source>
        <tissue evidence="9">Leaf</tissue>
    </source>
</reference>
<sequence>MESFHSLGKIISHLCSCSCIKIACFRRSVWGLMVLLFRFILFHINPFVVLLCYFVSVSFLGFLILKLLNPRTDSFKPKDLDIFFTSVSATTVSSMSTVEMEVFSNTQLVFITILMFVGGEVFVSMFGLLFTKYKLRNRARIHGSRVGSVSSESMSPTNPVDQLEIELGMVTLSETESRKPSSVDLVSTVESIMSTNEEELRYNSIRYLVFVIMGYLLVVHIGGSALVALYVSLVTSARDVLRNKGLQIPTFSIFITVSTFASCGFVPTNENMIVFSKNSGLLLLLIPQVLLGNTLYPSCLRFLIWVLGKFTKRQEFNYMLMNTREMKYFHLLPSLHSSLLVVTVFGFIVVQFILFCSLEWNSQGLDGMDPFQKLVAALFQTVNSRHTGESVIDLSILSPAILVLFVVMMYLPPYTSFLPIKDVDWCSRRSEKKNKTGGRLAENLKFSQLSYLVIFIIAICITEREKMKEDPLNFSTVNIVIEVISAYGNVGFTAGYSCKRQLNPQEFCKDTWYGFVGRWSNKGKVILILVMFFGRLKKFNMGGGKGWKLL</sequence>
<keyword evidence="4 8" id="KW-0812">Transmembrane</keyword>
<feature type="transmembrane region" description="Helical" evidence="8">
    <location>
        <begin position="391"/>
        <end position="411"/>
    </location>
</feature>
<keyword evidence="6" id="KW-0406">Ion transport</keyword>
<organism evidence="9 10">
    <name type="scientific">Nelumbo nucifera</name>
    <name type="common">Sacred lotus</name>
    <dbReference type="NCBI Taxonomy" id="4432"/>
    <lineage>
        <taxon>Eukaryota</taxon>
        <taxon>Viridiplantae</taxon>
        <taxon>Streptophyta</taxon>
        <taxon>Embryophyta</taxon>
        <taxon>Tracheophyta</taxon>
        <taxon>Spermatophyta</taxon>
        <taxon>Magnoliopsida</taxon>
        <taxon>Proteales</taxon>
        <taxon>Nelumbonaceae</taxon>
        <taxon>Nelumbo</taxon>
    </lineage>
</organism>
<dbReference type="InterPro" id="IPR003445">
    <property type="entry name" value="Cat_transpt"/>
</dbReference>
<dbReference type="InterPro" id="IPR051143">
    <property type="entry name" value="TrkH_K-transport"/>
</dbReference>
<dbReference type="GO" id="GO:0008324">
    <property type="term" value="F:monoatomic cation transmembrane transporter activity"/>
    <property type="evidence" value="ECO:0007669"/>
    <property type="project" value="InterPro"/>
</dbReference>
<dbReference type="GO" id="GO:0016020">
    <property type="term" value="C:membrane"/>
    <property type="evidence" value="ECO:0007669"/>
    <property type="project" value="UniProtKB-SubCell"/>
</dbReference>
<feature type="transmembrane region" description="Helical" evidence="8">
    <location>
        <begin position="328"/>
        <end position="355"/>
    </location>
</feature>
<dbReference type="GO" id="GO:0030001">
    <property type="term" value="P:metal ion transport"/>
    <property type="evidence" value="ECO:0007669"/>
    <property type="project" value="UniProtKB-ARBA"/>
</dbReference>
<feature type="transmembrane region" description="Helical" evidence="8">
    <location>
        <begin position="207"/>
        <end position="231"/>
    </location>
</feature>
<evidence type="ECO:0000313" key="9">
    <source>
        <dbReference type="EMBL" id="DAD46148.1"/>
    </source>
</evidence>
<comment type="similarity">
    <text evidence="2">Belongs to the TrkH potassium transport family. HKT (TC 2.A.38.3) subfamily.</text>
</comment>
<keyword evidence="7 8" id="KW-0472">Membrane</keyword>
<dbReference type="PANTHER" id="PTHR31064:SF30">
    <property type="entry name" value="HIGH-AFFINITY POTASSIUM TRANSPORT PROTEIN-RELATED"/>
    <property type="match status" value="1"/>
</dbReference>
<evidence type="ECO:0000256" key="1">
    <source>
        <dbReference type="ARBA" id="ARBA00004141"/>
    </source>
</evidence>
<evidence type="ECO:0000256" key="2">
    <source>
        <dbReference type="ARBA" id="ARBA00010864"/>
    </source>
</evidence>
<keyword evidence="5 8" id="KW-1133">Transmembrane helix</keyword>
<keyword evidence="10" id="KW-1185">Reference proteome</keyword>
<evidence type="ECO:0000256" key="3">
    <source>
        <dbReference type="ARBA" id="ARBA00022448"/>
    </source>
</evidence>
<dbReference type="Pfam" id="PF02386">
    <property type="entry name" value="TrkH"/>
    <property type="match status" value="1"/>
</dbReference>
<keyword evidence="3" id="KW-0813">Transport</keyword>
<evidence type="ECO:0000256" key="7">
    <source>
        <dbReference type="ARBA" id="ARBA00023136"/>
    </source>
</evidence>
<feature type="transmembrane region" description="Helical" evidence="8">
    <location>
        <begin position="108"/>
        <end position="130"/>
    </location>
</feature>
<evidence type="ECO:0000313" key="10">
    <source>
        <dbReference type="Proteomes" id="UP000607653"/>
    </source>
</evidence>
<proteinExistence type="inferred from homology"/>
<gene>
    <name evidence="9" type="ORF">HUJ06_004378</name>
</gene>
<feature type="transmembrane region" description="Helical" evidence="8">
    <location>
        <begin position="251"/>
        <end position="269"/>
    </location>
</feature>
<dbReference type="Proteomes" id="UP000607653">
    <property type="component" value="Unassembled WGS sequence"/>
</dbReference>
<dbReference type="PANTHER" id="PTHR31064">
    <property type="entry name" value="POTASSIUM TRANSPORT PROTEIN DDB_G0292412-RELATED"/>
    <property type="match status" value="1"/>
</dbReference>
<evidence type="ECO:0008006" key="11">
    <source>
        <dbReference type="Google" id="ProtNLM"/>
    </source>
</evidence>
<comment type="caution">
    <text evidence="9">The sequence shown here is derived from an EMBL/GenBank/DDBJ whole genome shotgun (WGS) entry which is preliminary data.</text>
</comment>
<evidence type="ECO:0000256" key="8">
    <source>
        <dbReference type="SAM" id="Phobius"/>
    </source>
</evidence>